<evidence type="ECO:0000256" key="11">
    <source>
        <dbReference type="SAM" id="MobiDB-lite"/>
    </source>
</evidence>
<comment type="catalytic activity">
    <reaction evidence="10">
        <text>a very-long-chain acyl-CoA + malonyl-CoA + H(+) = a very-long-chain 3-oxoacyl-CoA + CO2 + CoA</text>
        <dbReference type="Rhea" id="RHEA:32727"/>
        <dbReference type="ChEBI" id="CHEBI:15378"/>
        <dbReference type="ChEBI" id="CHEBI:16526"/>
        <dbReference type="ChEBI" id="CHEBI:57287"/>
        <dbReference type="ChEBI" id="CHEBI:57384"/>
        <dbReference type="ChEBI" id="CHEBI:90725"/>
        <dbReference type="ChEBI" id="CHEBI:90736"/>
        <dbReference type="EC" id="2.3.1.199"/>
    </reaction>
</comment>
<evidence type="ECO:0000256" key="10">
    <source>
        <dbReference type="RuleBase" id="RU361115"/>
    </source>
</evidence>
<comment type="similarity">
    <text evidence="10">Belongs to the ELO family.</text>
</comment>
<dbReference type="PANTHER" id="PTHR11157:SF167">
    <property type="entry name" value="ELONGATION OF VERY LONG CHAIN FATTY ACIDS PROTEIN"/>
    <property type="match status" value="1"/>
</dbReference>
<keyword evidence="8 10" id="KW-0472">Membrane</keyword>
<dbReference type="OrthoDB" id="434092at2759"/>
<feature type="transmembrane region" description="Helical" evidence="10">
    <location>
        <begin position="235"/>
        <end position="254"/>
    </location>
</feature>
<evidence type="ECO:0000256" key="7">
    <source>
        <dbReference type="ARBA" id="ARBA00023098"/>
    </source>
</evidence>
<dbReference type="Proteomes" id="UP000759131">
    <property type="component" value="Unassembled WGS sequence"/>
</dbReference>
<feature type="transmembrane region" description="Helical" evidence="10">
    <location>
        <begin position="142"/>
        <end position="159"/>
    </location>
</feature>
<comment type="subcellular location">
    <subcellularLocation>
        <location evidence="1">Membrane</location>
        <topology evidence="1">Multi-pass membrane protein</topology>
    </subcellularLocation>
</comment>
<evidence type="ECO:0000313" key="13">
    <source>
        <dbReference type="Proteomes" id="UP000759131"/>
    </source>
</evidence>
<feature type="transmembrane region" description="Helical" evidence="10">
    <location>
        <begin position="205"/>
        <end position="223"/>
    </location>
</feature>
<keyword evidence="13" id="KW-1185">Reference proteome</keyword>
<evidence type="ECO:0000313" key="12">
    <source>
        <dbReference type="EMBL" id="CAD7632677.1"/>
    </source>
</evidence>
<proteinExistence type="inferred from homology"/>
<keyword evidence="6 10" id="KW-1133">Transmembrane helix</keyword>
<dbReference type="GO" id="GO:0009922">
    <property type="term" value="F:fatty acid elongase activity"/>
    <property type="evidence" value="ECO:0007669"/>
    <property type="project" value="UniProtKB-EC"/>
</dbReference>
<evidence type="ECO:0000256" key="3">
    <source>
        <dbReference type="ARBA" id="ARBA00022679"/>
    </source>
</evidence>
<dbReference type="Pfam" id="PF01151">
    <property type="entry name" value="ELO"/>
    <property type="match status" value="1"/>
</dbReference>
<feature type="transmembrane region" description="Helical" evidence="10">
    <location>
        <begin position="171"/>
        <end position="193"/>
    </location>
</feature>
<keyword evidence="9 10" id="KW-0275">Fatty acid biosynthesis</keyword>
<protein>
    <recommendedName>
        <fullName evidence="10">Elongation of very long chain fatty acids protein</fullName>
        <ecNumber evidence="10">2.3.1.199</ecNumber>
    </recommendedName>
    <alternativeName>
        <fullName evidence="10">Very-long-chain 3-oxoacyl-CoA synthase</fullName>
    </alternativeName>
</protein>
<dbReference type="EMBL" id="OC865941">
    <property type="protein sequence ID" value="CAD7632677.1"/>
    <property type="molecule type" value="Genomic_DNA"/>
</dbReference>
<dbReference type="GO" id="GO:0005789">
    <property type="term" value="C:endoplasmic reticulum membrane"/>
    <property type="evidence" value="ECO:0007669"/>
    <property type="project" value="TreeGrafter"/>
</dbReference>
<name>A0A7R9Q6C0_9ACAR</name>
<feature type="compositionally biased region" description="Low complexity" evidence="11">
    <location>
        <begin position="289"/>
        <end position="305"/>
    </location>
</feature>
<keyword evidence="3 10" id="KW-0808">Transferase</keyword>
<dbReference type="GO" id="GO:0030148">
    <property type="term" value="P:sphingolipid biosynthetic process"/>
    <property type="evidence" value="ECO:0007669"/>
    <property type="project" value="TreeGrafter"/>
</dbReference>
<dbReference type="GO" id="GO:0019367">
    <property type="term" value="P:fatty acid elongation, saturated fatty acid"/>
    <property type="evidence" value="ECO:0007669"/>
    <property type="project" value="TreeGrafter"/>
</dbReference>
<evidence type="ECO:0000256" key="4">
    <source>
        <dbReference type="ARBA" id="ARBA00022692"/>
    </source>
</evidence>
<dbReference type="EC" id="2.3.1.199" evidence="10"/>
<feature type="region of interest" description="Disordered" evidence="11">
    <location>
        <begin position="288"/>
        <end position="313"/>
    </location>
</feature>
<evidence type="ECO:0000256" key="5">
    <source>
        <dbReference type="ARBA" id="ARBA00022832"/>
    </source>
</evidence>
<organism evidence="12">
    <name type="scientific">Medioppia subpectinata</name>
    <dbReference type="NCBI Taxonomy" id="1979941"/>
    <lineage>
        <taxon>Eukaryota</taxon>
        <taxon>Metazoa</taxon>
        <taxon>Ecdysozoa</taxon>
        <taxon>Arthropoda</taxon>
        <taxon>Chelicerata</taxon>
        <taxon>Arachnida</taxon>
        <taxon>Acari</taxon>
        <taxon>Acariformes</taxon>
        <taxon>Sarcoptiformes</taxon>
        <taxon>Oribatida</taxon>
        <taxon>Brachypylina</taxon>
        <taxon>Oppioidea</taxon>
        <taxon>Oppiidae</taxon>
        <taxon>Medioppia</taxon>
    </lineage>
</organism>
<dbReference type="GO" id="GO:0034626">
    <property type="term" value="P:fatty acid elongation, polyunsaturated fatty acid"/>
    <property type="evidence" value="ECO:0007669"/>
    <property type="project" value="TreeGrafter"/>
</dbReference>
<keyword evidence="7 10" id="KW-0443">Lipid metabolism</keyword>
<keyword evidence="4 10" id="KW-0812">Transmembrane</keyword>
<dbReference type="EMBL" id="CAJPIZ010011366">
    <property type="protein sequence ID" value="CAG2113107.1"/>
    <property type="molecule type" value="Genomic_DNA"/>
</dbReference>
<reference evidence="12" key="1">
    <citation type="submission" date="2020-11" db="EMBL/GenBank/DDBJ databases">
        <authorList>
            <person name="Tran Van P."/>
        </authorList>
    </citation>
    <scope>NUCLEOTIDE SEQUENCE</scope>
</reference>
<evidence type="ECO:0000256" key="6">
    <source>
        <dbReference type="ARBA" id="ARBA00022989"/>
    </source>
</evidence>
<sequence length="320" mass="37567">MAQIVVDGVKHFYNSTLEHGDPRVSNWPMMQTPWPTVGICLSYVYLVKYLGPALMKDRPSYNIRFLMVFYNFSMVFISLYIFLKLGLYGWFGKYNYKCQPVDYSNSVEANSMASLSWWYYISKFLEFSDTIFFVLRKKFTHVSTLHVIHHGVMPMSVWWGVKFTPGGHSTFFAFVNSFVHIIMYIYYALSAIGPQMNKYLWWKKYMTTIQMVQFILIFVHSFQLLFRECNYPRGFMWWIGFHAVLFWFLFWDFYKNAYKNKCSGGAKSVTFGSMCSLDCTEQVSNGHQKNGNIANNGNNKTNYSNGIHKTHKNGIKCKDL</sequence>
<accession>A0A7R9Q6C0</accession>
<feature type="transmembrane region" description="Helical" evidence="10">
    <location>
        <begin position="63"/>
        <end position="83"/>
    </location>
</feature>
<keyword evidence="2 10" id="KW-0444">Lipid biosynthesis</keyword>
<evidence type="ECO:0000256" key="9">
    <source>
        <dbReference type="ARBA" id="ARBA00023160"/>
    </source>
</evidence>
<dbReference type="GO" id="GO:0034625">
    <property type="term" value="P:fatty acid elongation, monounsaturated fatty acid"/>
    <property type="evidence" value="ECO:0007669"/>
    <property type="project" value="TreeGrafter"/>
</dbReference>
<gene>
    <name evidence="12" type="ORF">OSB1V03_LOCUS13079</name>
</gene>
<evidence type="ECO:0000256" key="8">
    <source>
        <dbReference type="ARBA" id="ARBA00023136"/>
    </source>
</evidence>
<feature type="transmembrane region" description="Helical" evidence="10">
    <location>
        <begin position="32"/>
        <end position="51"/>
    </location>
</feature>
<evidence type="ECO:0000256" key="1">
    <source>
        <dbReference type="ARBA" id="ARBA00004141"/>
    </source>
</evidence>
<dbReference type="InterPro" id="IPR002076">
    <property type="entry name" value="ELO_fam"/>
</dbReference>
<dbReference type="AlphaFoldDB" id="A0A7R9Q6C0"/>
<dbReference type="PANTHER" id="PTHR11157">
    <property type="entry name" value="FATTY ACID ACYL TRANSFERASE-RELATED"/>
    <property type="match status" value="1"/>
</dbReference>
<dbReference type="GO" id="GO:0042761">
    <property type="term" value="P:very long-chain fatty acid biosynthetic process"/>
    <property type="evidence" value="ECO:0007669"/>
    <property type="project" value="TreeGrafter"/>
</dbReference>
<evidence type="ECO:0000256" key="2">
    <source>
        <dbReference type="ARBA" id="ARBA00022516"/>
    </source>
</evidence>
<keyword evidence="5 10" id="KW-0276">Fatty acid metabolism</keyword>